<evidence type="ECO:0000256" key="1">
    <source>
        <dbReference type="PROSITE-ProRule" id="PRU00339"/>
    </source>
</evidence>
<feature type="domain" description="Glycosyltransferase 2-like" evidence="2">
    <location>
        <begin position="12"/>
        <end position="127"/>
    </location>
</feature>
<dbReference type="EMBL" id="JBHSMI010000023">
    <property type="protein sequence ID" value="MFC5403516.1"/>
    <property type="molecule type" value="Genomic_DNA"/>
</dbReference>
<dbReference type="PROSITE" id="PS50005">
    <property type="entry name" value="TPR"/>
    <property type="match status" value="1"/>
</dbReference>
<dbReference type="PANTHER" id="PTHR43630:SF2">
    <property type="entry name" value="GLYCOSYLTRANSFERASE"/>
    <property type="match status" value="1"/>
</dbReference>
<dbReference type="SUPFAM" id="SSF53448">
    <property type="entry name" value="Nucleotide-diphospho-sugar transferases"/>
    <property type="match status" value="1"/>
</dbReference>
<organism evidence="3 4">
    <name type="scientific">Cohnella soli</name>
    <dbReference type="NCBI Taxonomy" id="425005"/>
    <lineage>
        <taxon>Bacteria</taxon>
        <taxon>Bacillati</taxon>
        <taxon>Bacillota</taxon>
        <taxon>Bacilli</taxon>
        <taxon>Bacillales</taxon>
        <taxon>Paenibacillaceae</taxon>
        <taxon>Cohnella</taxon>
    </lineage>
</organism>
<feature type="repeat" description="TPR" evidence="1">
    <location>
        <begin position="328"/>
        <end position="361"/>
    </location>
</feature>
<accession>A0ABW0HTI1</accession>
<dbReference type="Proteomes" id="UP001596113">
    <property type="component" value="Unassembled WGS sequence"/>
</dbReference>
<gene>
    <name evidence="3" type="ORF">ACFPOF_12305</name>
</gene>
<keyword evidence="4" id="KW-1185">Reference proteome</keyword>
<dbReference type="Pfam" id="PF13424">
    <property type="entry name" value="TPR_12"/>
    <property type="match status" value="1"/>
</dbReference>
<keyword evidence="1" id="KW-0802">TPR repeat</keyword>
<dbReference type="InterPro" id="IPR029044">
    <property type="entry name" value="Nucleotide-diphossugar_trans"/>
</dbReference>
<dbReference type="EC" id="2.4.-.-" evidence="3"/>
<reference evidence="4" key="1">
    <citation type="journal article" date="2019" name="Int. J. Syst. Evol. Microbiol.">
        <title>The Global Catalogue of Microorganisms (GCM) 10K type strain sequencing project: providing services to taxonomists for standard genome sequencing and annotation.</title>
        <authorList>
            <consortium name="The Broad Institute Genomics Platform"/>
            <consortium name="The Broad Institute Genome Sequencing Center for Infectious Disease"/>
            <person name="Wu L."/>
            <person name="Ma J."/>
        </authorList>
    </citation>
    <scope>NUCLEOTIDE SEQUENCE [LARGE SCALE GENOMIC DNA]</scope>
    <source>
        <strain evidence="4">CGMCC 1.18575</strain>
    </source>
</reference>
<evidence type="ECO:0000313" key="3">
    <source>
        <dbReference type="EMBL" id="MFC5403516.1"/>
    </source>
</evidence>
<dbReference type="InterPro" id="IPR019734">
    <property type="entry name" value="TPR_rpt"/>
</dbReference>
<protein>
    <submittedName>
        <fullName evidence="3">Glycosyltransferase</fullName>
        <ecNumber evidence="3">2.4.-.-</ecNumber>
    </submittedName>
</protein>
<dbReference type="CDD" id="cd02511">
    <property type="entry name" value="Beta4Glucosyltransferase"/>
    <property type="match status" value="1"/>
</dbReference>
<keyword evidence="3" id="KW-0328">Glycosyltransferase</keyword>
<dbReference type="SMART" id="SM00028">
    <property type="entry name" value="TPR"/>
    <property type="match status" value="3"/>
</dbReference>
<dbReference type="RefSeq" id="WP_378132935.1">
    <property type="nucleotide sequence ID" value="NZ_JBHSMI010000023.1"/>
</dbReference>
<evidence type="ECO:0000259" key="2">
    <source>
        <dbReference type="Pfam" id="PF00535"/>
    </source>
</evidence>
<dbReference type="GO" id="GO:0016757">
    <property type="term" value="F:glycosyltransferase activity"/>
    <property type="evidence" value="ECO:0007669"/>
    <property type="project" value="UniProtKB-KW"/>
</dbReference>
<dbReference type="Gene3D" id="3.90.550.10">
    <property type="entry name" value="Spore Coat Polysaccharide Biosynthesis Protein SpsA, Chain A"/>
    <property type="match status" value="1"/>
</dbReference>
<evidence type="ECO:0000313" key="4">
    <source>
        <dbReference type="Proteomes" id="UP001596113"/>
    </source>
</evidence>
<comment type="caution">
    <text evidence="3">The sequence shown here is derived from an EMBL/GenBank/DDBJ whole genome shotgun (WGS) entry which is preliminary data.</text>
</comment>
<proteinExistence type="predicted"/>
<name>A0ABW0HTI1_9BACL</name>
<dbReference type="Gene3D" id="1.25.40.10">
    <property type="entry name" value="Tetratricopeptide repeat domain"/>
    <property type="match status" value="2"/>
</dbReference>
<dbReference type="InterPro" id="IPR001173">
    <property type="entry name" value="Glyco_trans_2-like"/>
</dbReference>
<dbReference type="InterPro" id="IPR011990">
    <property type="entry name" value="TPR-like_helical_dom_sf"/>
</dbReference>
<dbReference type="PANTHER" id="PTHR43630">
    <property type="entry name" value="POLY-BETA-1,6-N-ACETYL-D-GLUCOSAMINE SYNTHASE"/>
    <property type="match status" value="1"/>
</dbReference>
<sequence length="392" mass="43076">MSGNGKAESDLSLCMIVKDEESFLDGCLRSVSGIASEIIVADTGSSDRSRDIARARGATLVSVPWRNDFAQARNVALALATCRWILVLDADEELVCDNMSSIAALLEEADRRGVIGLNLTIVSGVGSGEEHVTDSVCRLFRNDRRIRFSGILHEEVATSILKLKPDGIVGVGRGVHVRHYGYLDRVIAAKGKSERNMRLAERASREQPDNPFWSYALGTEYYQRGEYAEALRHFAVSRHLVQPGEGYLSDLLLKIAFACRETGLVGEAIEAADEALRRFPDFPDALELRAMLAEEQGDPTQALSLLGRALAAGDRSDRYSSCSGAGTYRTLHLLGNVLERLGRLPEAEDAYERSLLVRPGYAPSLSRLDAIREGRCKRVPIVLQQNRRDNGS</sequence>
<dbReference type="SUPFAM" id="SSF48452">
    <property type="entry name" value="TPR-like"/>
    <property type="match status" value="2"/>
</dbReference>
<keyword evidence="3" id="KW-0808">Transferase</keyword>
<dbReference type="Pfam" id="PF00535">
    <property type="entry name" value="Glycos_transf_2"/>
    <property type="match status" value="1"/>
</dbReference>